<reference evidence="1 2" key="1">
    <citation type="journal article" date="2018" name="Sci. Rep.">
        <title>Genomic signatures of local adaptation to the degree of environmental predictability in rotifers.</title>
        <authorList>
            <person name="Franch-Gras L."/>
            <person name="Hahn C."/>
            <person name="Garcia-Roger E.M."/>
            <person name="Carmona M.J."/>
            <person name="Serra M."/>
            <person name="Gomez A."/>
        </authorList>
    </citation>
    <scope>NUCLEOTIDE SEQUENCE [LARGE SCALE GENOMIC DNA]</scope>
    <source>
        <strain evidence="1">HYR1</strain>
    </source>
</reference>
<dbReference type="Proteomes" id="UP000276133">
    <property type="component" value="Unassembled WGS sequence"/>
</dbReference>
<name>A0A3M7SND1_BRAPC</name>
<protein>
    <submittedName>
        <fullName evidence="1">Uncharacterized protein</fullName>
    </submittedName>
</protein>
<keyword evidence="2" id="KW-1185">Reference proteome</keyword>
<gene>
    <name evidence="1" type="ORF">BpHYR1_036654</name>
</gene>
<organism evidence="1 2">
    <name type="scientific">Brachionus plicatilis</name>
    <name type="common">Marine rotifer</name>
    <name type="synonym">Brachionus muelleri</name>
    <dbReference type="NCBI Taxonomy" id="10195"/>
    <lineage>
        <taxon>Eukaryota</taxon>
        <taxon>Metazoa</taxon>
        <taxon>Spiralia</taxon>
        <taxon>Gnathifera</taxon>
        <taxon>Rotifera</taxon>
        <taxon>Eurotatoria</taxon>
        <taxon>Monogononta</taxon>
        <taxon>Pseudotrocha</taxon>
        <taxon>Ploima</taxon>
        <taxon>Brachionidae</taxon>
        <taxon>Brachionus</taxon>
    </lineage>
</organism>
<proteinExistence type="predicted"/>
<dbReference type="EMBL" id="REGN01001075">
    <property type="protein sequence ID" value="RNA37202.1"/>
    <property type="molecule type" value="Genomic_DNA"/>
</dbReference>
<dbReference type="AlphaFoldDB" id="A0A3M7SND1"/>
<comment type="caution">
    <text evidence="1">The sequence shown here is derived from an EMBL/GenBank/DDBJ whole genome shotgun (WGS) entry which is preliminary data.</text>
</comment>
<accession>A0A3M7SND1</accession>
<evidence type="ECO:0000313" key="2">
    <source>
        <dbReference type="Proteomes" id="UP000276133"/>
    </source>
</evidence>
<sequence>MYCTIQIKTNLYAFLFLDSSSTLRKGKEKMTKGKSRGKEMRTKMTLFILLFRTNLKYFKGIVLVDLKIIFKLVKSQNHEAKSWSKLIFKAATVATWNGKNHVAVILTDGMPFQLFDFDF</sequence>
<evidence type="ECO:0000313" key="1">
    <source>
        <dbReference type="EMBL" id="RNA37202.1"/>
    </source>
</evidence>